<dbReference type="PANTHER" id="PTHR15615">
    <property type="match status" value="1"/>
</dbReference>
<organism evidence="3 4">
    <name type="scientific">Marasmius crinis-equi</name>
    <dbReference type="NCBI Taxonomy" id="585013"/>
    <lineage>
        <taxon>Eukaryota</taxon>
        <taxon>Fungi</taxon>
        <taxon>Dikarya</taxon>
        <taxon>Basidiomycota</taxon>
        <taxon>Agaricomycotina</taxon>
        <taxon>Agaricomycetes</taxon>
        <taxon>Agaricomycetidae</taxon>
        <taxon>Agaricales</taxon>
        <taxon>Marasmiineae</taxon>
        <taxon>Marasmiaceae</taxon>
        <taxon>Marasmius</taxon>
    </lineage>
</organism>
<evidence type="ECO:0000259" key="2">
    <source>
        <dbReference type="Pfam" id="PF00134"/>
    </source>
</evidence>
<evidence type="ECO:0000256" key="1">
    <source>
        <dbReference type="SAM" id="MobiDB-lite"/>
    </source>
</evidence>
<comment type="caution">
    <text evidence="3">The sequence shown here is derived from an EMBL/GenBank/DDBJ whole genome shotgun (WGS) entry which is preliminary data.</text>
</comment>
<dbReference type="Proteomes" id="UP001465976">
    <property type="component" value="Unassembled WGS sequence"/>
</dbReference>
<feature type="compositionally biased region" description="Basic residues" evidence="1">
    <location>
        <begin position="200"/>
        <end position="209"/>
    </location>
</feature>
<dbReference type="InterPro" id="IPR006671">
    <property type="entry name" value="Cyclin_N"/>
</dbReference>
<gene>
    <name evidence="3" type="ORF">V5O48_010896</name>
</gene>
<dbReference type="InterPro" id="IPR036915">
    <property type="entry name" value="Cyclin-like_sf"/>
</dbReference>
<dbReference type="SUPFAM" id="SSF47954">
    <property type="entry name" value="Cyclin-like"/>
    <property type="match status" value="1"/>
</dbReference>
<feature type="region of interest" description="Disordered" evidence="1">
    <location>
        <begin position="200"/>
        <end position="236"/>
    </location>
</feature>
<evidence type="ECO:0000313" key="4">
    <source>
        <dbReference type="Proteomes" id="UP001465976"/>
    </source>
</evidence>
<proteinExistence type="predicted"/>
<name>A0ABR3F763_9AGAR</name>
<sequence length="236" mass="27316">MIHPASLVDQSLHSSRLLRLLSQLQANKMLTEYTIKLTTHVVDFATLSMPSESPRIKNCQRRNFVVLVEHILSMAEVTTPVALATLVYIRRSKRHLNIAMRQWALERVFLGSLILAYKYLNDRRIRNVDWARCSGIFGLQDIGRIEREFLDVLDWDLRISETDLLDLFSGPREGDIRNEVLPEGNSQLTPATTSSCTVKQKKMHPKGRIAPKDSRISRKNKRPTKDRRVRTRRMKV</sequence>
<accession>A0ABR3F763</accession>
<dbReference type="Pfam" id="PF00134">
    <property type="entry name" value="Cyclin_N"/>
    <property type="match status" value="1"/>
</dbReference>
<evidence type="ECO:0000313" key="3">
    <source>
        <dbReference type="EMBL" id="KAL0571060.1"/>
    </source>
</evidence>
<dbReference type="PANTHER" id="PTHR15615:SF10">
    <property type="entry name" value="PHO85 CYCLIN-2-RELATED"/>
    <property type="match status" value="1"/>
</dbReference>
<dbReference type="CDD" id="cd20557">
    <property type="entry name" value="CYCLIN_ScPCL1-like"/>
    <property type="match status" value="1"/>
</dbReference>
<reference evidence="3 4" key="1">
    <citation type="submission" date="2024-02" db="EMBL/GenBank/DDBJ databases">
        <title>A draft genome for the cacao thread blight pathogen Marasmius crinis-equi.</title>
        <authorList>
            <person name="Cohen S.P."/>
            <person name="Baruah I.K."/>
            <person name="Amoako-Attah I."/>
            <person name="Bukari Y."/>
            <person name="Meinhardt L.W."/>
            <person name="Bailey B.A."/>
        </authorList>
    </citation>
    <scope>NUCLEOTIDE SEQUENCE [LARGE SCALE GENOMIC DNA]</scope>
    <source>
        <strain evidence="3 4">GH-76</strain>
    </source>
</reference>
<keyword evidence="4" id="KW-1185">Reference proteome</keyword>
<feature type="domain" description="Cyclin N-terminal" evidence="2">
    <location>
        <begin position="49"/>
        <end position="158"/>
    </location>
</feature>
<protein>
    <recommendedName>
        <fullName evidence="2">Cyclin N-terminal domain-containing protein</fullName>
    </recommendedName>
</protein>
<dbReference type="Gene3D" id="1.10.472.10">
    <property type="entry name" value="Cyclin-like"/>
    <property type="match status" value="1"/>
</dbReference>
<feature type="compositionally biased region" description="Basic residues" evidence="1">
    <location>
        <begin position="217"/>
        <end position="236"/>
    </location>
</feature>
<dbReference type="InterPro" id="IPR013922">
    <property type="entry name" value="Cyclin_PHO80-like"/>
</dbReference>
<dbReference type="EMBL" id="JBAHYK010000829">
    <property type="protein sequence ID" value="KAL0571060.1"/>
    <property type="molecule type" value="Genomic_DNA"/>
</dbReference>